<proteinExistence type="predicted"/>
<sequence length="194" mass="22762">MYIRSTYIVKNVVNDGYKAISLAIETGRPVMSSRDVLSQYLVGNQLTSRITLEEFHRIVSESLGYETDAVVSKEKVQEWYESYQERDQMDRESIETRVDRFLSRIERDEFCKLESSQLKESFTLEELVDNLYTVDQILDAKLELVNNSFEAITDVFEQFNNILAKANQGNREWDRDLLETLVEYRRMLQTGSKV</sequence>
<name>A0A7H9HTA6_9SACH</name>
<protein>
    <submittedName>
        <fullName evidence="1">Uncharacterized protein</fullName>
    </submittedName>
</protein>
<keyword evidence="2" id="KW-1185">Reference proteome</keyword>
<dbReference type="EMBL" id="CP059270">
    <property type="protein sequence ID" value="QLQ80463.1"/>
    <property type="molecule type" value="Genomic_DNA"/>
</dbReference>
<evidence type="ECO:0000313" key="1">
    <source>
        <dbReference type="EMBL" id="QLQ80463.1"/>
    </source>
</evidence>
<dbReference type="AlphaFoldDB" id="A0A7H9HTA6"/>
<accession>A0A7H9HTA6</accession>
<dbReference type="Proteomes" id="UP000510647">
    <property type="component" value="Chromosome 4"/>
</dbReference>
<reference evidence="1 2" key="1">
    <citation type="submission" date="2020-06" db="EMBL/GenBank/DDBJ databases">
        <title>The yeast mating-type switching endonuclease HO is a domesticated member of an unorthodox homing genetic element family.</title>
        <authorList>
            <person name="Coughlan A.Y."/>
            <person name="Lombardi L."/>
            <person name="Braun-Galleani S."/>
            <person name="Martos A.R."/>
            <person name="Galeote V."/>
            <person name="Bigey F."/>
            <person name="Dequin S."/>
            <person name="Byrne K.P."/>
            <person name="Wolfe K.H."/>
        </authorList>
    </citation>
    <scope>NUCLEOTIDE SEQUENCE [LARGE SCALE GENOMIC DNA]</scope>
    <source>
        <strain evidence="1 2">CBS2947</strain>
    </source>
</reference>
<gene>
    <name evidence="1" type="ORF">HG537_0D04630</name>
</gene>
<organism evidence="1 2">
    <name type="scientific">Torulaspora globosa</name>
    <dbReference type="NCBI Taxonomy" id="48254"/>
    <lineage>
        <taxon>Eukaryota</taxon>
        <taxon>Fungi</taxon>
        <taxon>Dikarya</taxon>
        <taxon>Ascomycota</taxon>
        <taxon>Saccharomycotina</taxon>
        <taxon>Saccharomycetes</taxon>
        <taxon>Saccharomycetales</taxon>
        <taxon>Saccharomycetaceae</taxon>
        <taxon>Torulaspora</taxon>
    </lineage>
</organism>
<evidence type="ECO:0000313" key="2">
    <source>
        <dbReference type="Proteomes" id="UP000510647"/>
    </source>
</evidence>
<dbReference type="OrthoDB" id="4036041at2759"/>